<feature type="transmembrane region" description="Helical" evidence="8">
    <location>
        <begin position="113"/>
        <end position="143"/>
    </location>
</feature>
<evidence type="ECO:0000256" key="8">
    <source>
        <dbReference type="SAM" id="Phobius"/>
    </source>
</evidence>
<gene>
    <name evidence="9" type="ORF">CLOBOL_00954</name>
</gene>
<evidence type="ECO:0000313" key="10">
    <source>
        <dbReference type="Proteomes" id="UP000005396"/>
    </source>
</evidence>
<dbReference type="InterPro" id="IPR038377">
    <property type="entry name" value="Na/Glc_symporter_sf"/>
</dbReference>
<dbReference type="PANTHER" id="PTHR48086:SF7">
    <property type="entry name" value="SODIUM-SOLUTE SYMPORTER-RELATED"/>
    <property type="match status" value="1"/>
</dbReference>
<keyword evidence="3" id="KW-0813">Transport</keyword>
<dbReference type="InterPro" id="IPR001734">
    <property type="entry name" value="Na/solute_symporter"/>
</dbReference>
<evidence type="ECO:0000313" key="9">
    <source>
        <dbReference type="EMBL" id="EDP18592.1"/>
    </source>
</evidence>
<feature type="transmembrane region" description="Helical" evidence="8">
    <location>
        <begin position="352"/>
        <end position="381"/>
    </location>
</feature>
<dbReference type="GO" id="GO:0005886">
    <property type="term" value="C:plasma membrane"/>
    <property type="evidence" value="ECO:0007669"/>
    <property type="project" value="TreeGrafter"/>
</dbReference>
<feature type="transmembrane region" description="Helical" evidence="8">
    <location>
        <begin position="149"/>
        <end position="172"/>
    </location>
</feature>
<feature type="transmembrane region" description="Helical" evidence="8">
    <location>
        <begin position="287"/>
        <end position="308"/>
    </location>
</feature>
<reference evidence="9 10" key="2">
    <citation type="submission" date="2007-09" db="EMBL/GenBank/DDBJ databases">
        <title>Draft genome sequence of Clostridium bolteae (ATCC BAA-613).</title>
        <authorList>
            <person name="Sudarsanam P."/>
            <person name="Ley R."/>
            <person name="Guruge J."/>
            <person name="Turnbaugh P.J."/>
            <person name="Mahowald M."/>
            <person name="Liep D."/>
            <person name="Gordon J."/>
        </authorList>
    </citation>
    <scope>NUCLEOTIDE SEQUENCE [LARGE SCALE GENOMIC DNA]</scope>
    <source>
        <strain evidence="10">ATCC BAA-613 / DSM 15670 / CCUG 46953 / JCM 12243 / WAL 16351</strain>
    </source>
</reference>
<evidence type="ECO:0008006" key="11">
    <source>
        <dbReference type="Google" id="ProtNLM"/>
    </source>
</evidence>
<dbReference type="PANTHER" id="PTHR48086">
    <property type="entry name" value="SODIUM/PROLINE SYMPORTER-RELATED"/>
    <property type="match status" value="1"/>
</dbReference>
<evidence type="ECO:0000256" key="6">
    <source>
        <dbReference type="ARBA" id="ARBA00023136"/>
    </source>
</evidence>
<feature type="transmembrane region" description="Helical" evidence="8">
    <location>
        <begin position="179"/>
        <end position="198"/>
    </location>
</feature>
<name>A8RJL9_ENTBW</name>
<feature type="transmembrane region" description="Helical" evidence="8">
    <location>
        <begin position="6"/>
        <end position="22"/>
    </location>
</feature>
<evidence type="ECO:0000256" key="4">
    <source>
        <dbReference type="ARBA" id="ARBA00022692"/>
    </source>
</evidence>
<comment type="subcellular location">
    <subcellularLocation>
        <location evidence="1">Membrane</location>
        <topology evidence="1">Multi-pass membrane protein</topology>
    </subcellularLocation>
</comment>
<keyword evidence="6 8" id="KW-0472">Membrane</keyword>
<keyword evidence="5 8" id="KW-1133">Transmembrane helix</keyword>
<organism evidence="9 10">
    <name type="scientific">Enterocloster bolteae (strain ATCC BAA-613 / DSM 15670 / CCUG 46953 / JCM 12243 / WAL 16351)</name>
    <name type="common">Clostridium bolteae</name>
    <dbReference type="NCBI Taxonomy" id="411902"/>
    <lineage>
        <taxon>Bacteria</taxon>
        <taxon>Bacillati</taxon>
        <taxon>Bacillota</taxon>
        <taxon>Clostridia</taxon>
        <taxon>Lachnospirales</taxon>
        <taxon>Lachnospiraceae</taxon>
        <taxon>Enterocloster</taxon>
    </lineage>
</organism>
<evidence type="ECO:0000256" key="1">
    <source>
        <dbReference type="ARBA" id="ARBA00004141"/>
    </source>
</evidence>
<evidence type="ECO:0000256" key="7">
    <source>
        <dbReference type="RuleBase" id="RU362091"/>
    </source>
</evidence>
<sequence length="512" mass="52920">MTVWTAAGIALVLFLIVGVGLFSGKRVKGASDFVDGGKKAGPFLVCGTIMGSLVSSQATVGTAQLAFHYGLAAWWFTLGAGIGCLILGVMYARPLRDSGCITELQIISRSYGAAAGSLGSVLCSTGIFISVLAQVVACSGLAITLFPHIPVWAAALASIIIMCFYVIFGGAWGAGMGGIVKLVLLYAASLVGMVYALSVSHGIGGIFSELIEQLCGTGLGLVQQSANGVSNLKDTADLADRYGNLVARGAMKDIGSGLSLMLGVLSTQTYAQAVLSAESDRKAKRGALLSAMLIPPLGIAGICIGLFMRSHYMLQAEAETLKAAGMAIPDLPVLTSTIQVFPAFVLDYMPPLLAGIALGTLLITSVGGGAGLSLGMATILIKDIYQRMTTKRMDEKKELAATRGILGAILVTAACVASLVPGSTINDLGFLSMGLRGSVVLVPMSCALWLKYDINKRWVLTAIVLAPAAVLVGKLLALPIDSLYLGILVSVLCCCAGGIMGREPGKRRICDD</sequence>
<proteinExistence type="inferred from homology"/>
<keyword evidence="4 8" id="KW-0812">Transmembrane</keyword>
<evidence type="ECO:0000256" key="2">
    <source>
        <dbReference type="ARBA" id="ARBA00006434"/>
    </source>
</evidence>
<dbReference type="CDD" id="cd10322">
    <property type="entry name" value="SLC5sbd"/>
    <property type="match status" value="1"/>
</dbReference>
<evidence type="ECO:0000256" key="5">
    <source>
        <dbReference type="ARBA" id="ARBA00022989"/>
    </source>
</evidence>
<feature type="transmembrane region" description="Helical" evidence="8">
    <location>
        <begin position="401"/>
        <end position="422"/>
    </location>
</feature>
<feature type="transmembrane region" description="Helical" evidence="8">
    <location>
        <begin position="73"/>
        <end position="92"/>
    </location>
</feature>
<feature type="transmembrane region" description="Helical" evidence="8">
    <location>
        <begin position="483"/>
        <end position="501"/>
    </location>
</feature>
<dbReference type="eggNOG" id="COG0591">
    <property type="taxonomic scope" value="Bacteria"/>
</dbReference>
<evidence type="ECO:0000256" key="3">
    <source>
        <dbReference type="ARBA" id="ARBA00022448"/>
    </source>
</evidence>
<dbReference type="PROSITE" id="PS50283">
    <property type="entry name" value="NA_SOLUT_SYMP_3"/>
    <property type="match status" value="1"/>
</dbReference>
<dbReference type="HOGENOM" id="CLU_018808_15_3_9"/>
<feature type="transmembrane region" description="Helical" evidence="8">
    <location>
        <begin position="43"/>
        <end position="67"/>
    </location>
</feature>
<reference evidence="9 10" key="1">
    <citation type="submission" date="2007-08" db="EMBL/GenBank/DDBJ databases">
        <authorList>
            <person name="Fulton L."/>
            <person name="Clifton S."/>
            <person name="Fulton B."/>
            <person name="Xu J."/>
            <person name="Minx P."/>
            <person name="Pepin K.H."/>
            <person name="Johnson M."/>
            <person name="Thiruvilangam P."/>
            <person name="Bhonagiri V."/>
            <person name="Nash W.E."/>
            <person name="Mardis E.R."/>
            <person name="Wilson R.K."/>
        </authorList>
    </citation>
    <scope>NUCLEOTIDE SEQUENCE [LARGE SCALE GENOMIC DNA]</scope>
    <source>
        <strain evidence="10">ATCC BAA-613 / DSM 15670 / CCUG 46953 / JCM 12243 / WAL 16351</strain>
    </source>
</reference>
<dbReference type="GO" id="GO:0022857">
    <property type="term" value="F:transmembrane transporter activity"/>
    <property type="evidence" value="ECO:0007669"/>
    <property type="project" value="InterPro"/>
</dbReference>
<dbReference type="Gene3D" id="1.20.1730.10">
    <property type="entry name" value="Sodium/glucose cotransporter"/>
    <property type="match status" value="1"/>
</dbReference>
<dbReference type="AlphaFoldDB" id="A8RJL9"/>
<dbReference type="InterPro" id="IPR050277">
    <property type="entry name" value="Sodium:Solute_Symporter"/>
</dbReference>
<feature type="transmembrane region" description="Helical" evidence="8">
    <location>
        <begin position="428"/>
        <end position="450"/>
    </location>
</feature>
<feature type="transmembrane region" description="Helical" evidence="8">
    <location>
        <begin position="457"/>
        <end position="477"/>
    </location>
</feature>
<dbReference type="RefSeq" id="WP_002568637.1">
    <property type="nucleotide sequence ID" value="NZ_DS480671.1"/>
</dbReference>
<protein>
    <recommendedName>
        <fullName evidence="11">Sodium:solute symporter family protein</fullName>
    </recommendedName>
</protein>
<accession>A8RJL9</accession>
<dbReference type="Proteomes" id="UP000005396">
    <property type="component" value="Unassembled WGS sequence"/>
</dbReference>
<dbReference type="PaxDb" id="411902-CLOBOL_00954"/>
<dbReference type="EMBL" id="ABCC02000011">
    <property type="protein sequence ID" value="EDP18592.1"/>
    <property type="molecule type" value="Genomic_DNA"/>
</dbReference>
<comment type="similarity">
    <text evidence="2 7">Belongs to the sodium:solute symporter (SSF) (TC 2.A.21) family.</text>
</comment>
<dbReference type="Pfam" id="PF00474">
    <property type="entry name" value="SSF"/>
    <property type="match status" value="1"/>
</dbReference>
<comment type="caution">
    <text evidence="9">The sequence shown here is derived from an EMBL/GenBank/DDBJ whole genome shotgun (WGS) entry which is preliminary data.</text>
</comment>